<dbReference type="InterPro" id="IPR000683">
    <property type="entry name" value="Gfo/Idh/MocA-like_OxRdtase_N"/>
</dbReference>
<dbReference type="GO" id="GO:0000166">
    <property type="term" value="F:nucleotide binding"/>
    <property type="evidence" value="ECO:0007669"/>
    <property type="project" value="InterPro"/>
</dbReference>
<dbReference type="InterPro" id="IPR036291">
    <property type="entry name" value="NAD(P)-bd_dom_sf"/>
</dbReference>
<feature type="domain" description="GFO/IDH/MocA-like oxidoreductase" evidence="4">
    <location>
        <begin position="127"/>
        <end position="248"/>
    </location>
</feature>
<feature type="domain" description="Gfo/Idh/MocA-like oxidoreductase N-terminal" evidence="3">
    <location>
        <begin position="4"/>
        <end position="119"/>
    </location>
</feature>
<dbReference type="InterPro" id="IPR030827">
    <property type="entry name" value="Myo_inos_IolG"/>
</dbReference>
<comment type="similarity">
    <text evidence="1">Belongs to the Gfo/Idh/MocA family.</text>
</comment>
<evidence type="ECO:0000259" key="3">
    <source>
        <dbReference type="Pfam" id="PF01408"/>
    </source>
</evidence>
<dbReference type="PANTHER" id="PTHR42840">
    <property type="entry name" value="NAD(P)-BINDING ROSSMANN-FOLD SUPERFAMILY PROTEIN-RELATED"/>
    <property type="match status" value="1"/>
</dbReference>
<evidence type="ECO:0000259" key="4">
    <source>
        <dbReference type="Pfam" id="PF22725"/>
    </source>
</evidence>
<dbReference type="Proteomes" id="UP000295729">
    <property type="component" value="Unassembled WGS sequence"/>
</dbReference>
<dbReference type="SUPFAM" id="SSF51735">
    <property type="entry name" value="NAD(P)-binding Rossmann-fold domains"/>
    <property type="match status" value="1"/>
</dbReference>
<dbReference type="RefSeq" id="WP_133564280.1">
    <property type="nucleotide sequence ID" value="NZ_SNZA01000005.1"/>
</dbReference>
<keyword evidence="2" id="KW-0560">Oxidoreductase</keyword>
<dbReference type="GO" id="GO:0016491">
    <property type="term" value="F:oxidoreductase activity"/>
    <property type="evidence" value="ECO:0007669"/>
    <property type="project" value="UniProtKB-KW"/>
</dbReference>
<proteinExistence type="inferred from homology"/>
<evidence type="ECO:0000313" key="5">
    <source>
        <dbReference type="EMBL" id="TDR06866.1"/>
    </source>
</evidence>
<keyword evidence="6" id="KW-1185">Reference proteome</keyword>
<comment type="caution">
    <text evidence="5">The sequence shown here is derived from an EMBL/GenBank/DDBJ whole genome shotgun (WGS) entry which is preliminary data.</text>
</comment>
<reference evidence="5 6" key="1">
    <citation type="submission" date="2019-03" db="EMBL/GenBank/DDBJ databases">
        <title>Genomic Encyclopedia of Type Strains, Phase IV (KMG-IV): sequencing the most valuable type-strain genomes for metagenomic binning, comparative biology and taxonomic classification.</title>
        <authorList>
            <person name="Goeker M."/>
        </authorList>
    </citation>
    <scope>NUCLEOTIDE SEQUENCE [LARGE SCALE GENOMIC DNA]</scope>
    <source>
        <strain evidence="5 6">DSM 5604</strain>
    </source>
</reference>
<evidence type="ECO:0000256" key="2">
    <source>
        <dbReference type="ARBA" id="ARBA00023002"/>
    </source>
</evidence>
<protein>
    <submittedName>
        <fullName evidence="5">Myo-inositol 2-dehydrogenase</fullName>
    </submittedName>
</protein>
<dbReference type="AlphaFoldDB" id="A0A4R6X5F6"/>
<organism evidence="5 6">
    <name type="scientific">Marinomonas communis</name>
    <dbReference type="NCBI Taxonomy" id="28254"/>
    <lineage>
        <taxon>Bacteria</taxon>
        <taxon>Pseudomonadati</taxon>
        <taxon>Pseudomonadota</taxon>
        <taxon>Gammaproteobacteria</taxon>
        <taxon>Oceanospirillales</taxon>
        <taxon>Oceanospirillaceae</taxon>
        <taxon>Marinomonas</taxon>
    </lineage>
</organism>
<dbReference type="PANTHER" id="PTHR42840:SF3">
    <property type="entry name" value="BINDING ROSSMANN FOLD OXIDOREDUCTASE, PUTATIVE (AFU_ORTHOLOGUE AFUA_2G10240)-RELATED"/>
    <property type="match status" value="1"/>
</dbReference>
<evidence type="ECO:0000313" key="6">
    <source>
        <dbReference type="Proteomes" id="UP000295729"/>
    </source>
</evidence>
<dbReference type="Pfam" id="PF01408">
    <property type="entry name" value="GFO_IDH_MocA"/>
    <property type="match status" value="1"/>
</dbReference>
<dbReference type="SUPFAM" id="SSF55347">
    <property type="entry name" value="Glyceraldehyde-3-phosphate dehydrogenase-like, C-terminal domain"/>
    <property type="match status" value="1"/>
</dbReference>
<dbReference type="EMBL" id="SNZA01000005">
    <property type="protein sequence ID" value="TDR06866.1"/>
    <property type="molecule type" value="Genomic_DNA"/>
</dbReference>
<gene>
    <name evidence="5" type="ORF">C8D85_3053</name>
</gene>
<accession>A0A4R6X5F6</accession>
<dbReference type="OrthoDB" id="9801953at2"/>
<name>A0A4R6X5F6_9GAMM</name>
<dbReference type="Pfam" id="PF22725">
    <property type="entry name" value="GFO_IDH_MocA_C3"/>
    <property type="match status" value="1"/>
</dbReference>
<evidence type="ECO:0000256" key="1">
    <source>
        <dbReference type="ARBA" id="ARBA00010928"/>
    </source>
</evidence>
<sequence>MHTFALFGCGRIGQIHGANVAANQKCHLKYVVDVYQPAAEAAASKFNASVATIEEALADAEVDAVLICSATETHADLIVQSAHAGKAIFCEKPVDLNIDRVRQCLAVVKECDVPLMMGFNRRFDPNFAHLKNALDQGAVGDLEMLTIASRDPSAPPVSYIQSSGGLFRDMTIHDFDIARWLLGEEPVTVYASASSLVSPEIKEAGDVDTAVVTLTCASGKVAVITNSRRASYGYDQRVEVHGSKGMLEIKNVPESTVVVSTDAGVQAQKPMHFFLERYAAAYKSELECFVEGLASGNHTFPSGNDGEKALLLADAAVASLQSGQAVAL</sequence>
<dbReference type="NCBIfam" id="TIGR04380">
    <property type="entry name" value="myo_inos_iolG"/>
    <property type="match status" value="1"/>
</dbReference>
<dbReference type="Gene3D" id="3.40.50.720">
    <property type="entry name" value="NAD(P)-binding Rossmann-like Domain"/>
    <property type="match status" value="1"/>
</dbReference>
<dbReference type="Gene3D" id="3.30.360.10">
    <property type="entry name" value="Dihydrodipicolinate Reductase, domain 2"/>
    <property type="match status" value="1"/>
</dbReference>
<dbReference type="InterPro" id="IPR055170">
    <property type="entry name" value="GFO_IDH_MocA-like_dom"/>
</dbReference>